<evidence type="ECO:0000256" key="8">
    <source>
        <dbReference type="ARBA" id="ARBA00023204"/>
    </source>
</evidence>
<evidence type="ECO:0000256" key="3">
    <source>
        <dbReference type="ARBA" id="ARBA00022853"/>
    </source>
</evidence>
<name>A0A7M7J1N7_VARDE</name>
<keyword evidence="2" id="KW-0227">DNA damage</keyword>
<dbReference type="GO" id="GO:0005634">
    <property type="term" value="C:nucleus"/>
    <property type="evidence" value="ECO:0007669"/>
    <property type="project" value="UniProtKB-SubCell"/>
</dbReference>
<feature type="region of interest" description="Disordered" evidence="11">
    <location>
        <begin position="77"/>
        <end position="167"/>
    </location>
</feature>
<dbReference type="SMART" id="SM00298">
    <property type="entry name" value="CHROMO"/>
    <property type="match status" value="1"/>
</dbReference>
<dbReference type="GO" id="GO:0035267">
    <property type="term" value="C:NuA4 histone acetyltransferase complex"/>
    <property type="evidence" value="ECO:0007669"/>
    <property type="project" value="TreeGrafter"/>
</dbReference>
<keyword evidence="7" id="KW-0233">DNA recombination</keyword>
<evidence type="ECO:0000259" key="12">
    <source>
        <dbReference type="SMART" id="SM00298"/>
    </source>
</evidence>
<keyword evidence="8" id="KW-0234">DNA repair</keyword>
<dbReference type="EnsemblMetazoa" id="XM_022789119">
    <property type="protein sequence ID" value="XP_022644854"/>
    <property type="gene ID" value="LOC111243479"/>
</dbReference>
<proteinExistence type="predicted"/>
<dbReference type="PROSITE" id="PS51640">
    <property type="entry name" value="MRG"/>
    <property type="match status" value="1"/>
</dbReference>
<evidence type="ECO:0000256" key="9">
    <source>
        <dbReference type="ARBA" id="ARBA00023242"/>
    </source>
</evidence>
<dbReference type="Gene3D" id="1.10.274.30">
    <property type="entry name" value="MRG domain"/>
    <property type="match status" value="1"/>
</dbReference>
<dbReference type="FunCoup" id="A0A7M7J1N7">
    <property type="interactions" value="1466"/>
</dbReference>
<reference evidence="13" key="1">
    <citation type="submission" date="2021-01" db="UniProtKB">
        <authorList>
            <consortium name="EnsemblMetazoa"/>
        </authorList>
    </citation>
    <scope>IDENTIFICATION</scope>
</reference>
<comment type="subcellular location">
    <subcellularLocation>
        <location evidence="1">Nucleus</location>
    </subcellularLocation>
</comment>
<dbReference type="OMA" id="GLQTYFD"/>
<accession>A0A7M7J1N7</accession>
<evidence type="ECO:0000256" key="1">
    <source>
        <dbReference type="ARBA" id="ARBA00004123"/>
    </source>
</evidence>
<keyword evidence="4" id="KW-0007">Acetylation</keyword>
<keyword evidence="14" id="KW-1185">Reference proteome</keyword>
<evidence type="ECO:0000313" key="13">
    <source>
        <dbReference type="EnsemblMetazoa" id="XP_022644854"/>
    </source>
</evidence>
<feature type="compositionally biased region" description="Basic and acidic residues" evidence="11">
    <location>
        <begin position="97"/>
        <end position="147"/>
    </location>
</feature>
<dbReference type="PANTHER" id="PTHR10880">
    <property type="entry name" value="MORTALITY FACTOR 4-LIKE PROTEIN"/>
    <property type="match status" value="1"/>
</dbReference>
<dbReference type="CDD" id="cd18983">
    <property type="entry name" value="CBD_MSL3_like"/>
    <property type="match status" value="1"/>
</dbReference>
<dbReference type="GO" id="GO:0006281">
    <property type="term" value="P:DNA repair"/>
    <property type="evidence" value="ECO:0007669"/>
    <property type="project" value="UniProtKB-KW"/>
</dbReference>
<keyword evidence="9" id="KW-0539">Nucleus</keyword>
<evidence type="ECO:0000313" key="14">
    <source>
        <dbReference type="Proteomes" id="UP000594260"/>
    </source>
</evidence>
<dbReference type="InterPro" id="IPR026541">
    <property type="entry name" value="MRG_dom"/>
</dbReference>
<dbReference type="InterPro" id="IPR016197">
    <property type="entry name" value="Chromo-like_dom_sf"/>
</dbReference>
<evidence type="ECO:0000256" key="4">
    <source>
        <dbReference type="ARBA" id="ARBA00022990"/>
    </source>
</evidence>
<dbReference type="RefSeq" id="XP_022644854.1">
    <property type="nucleotide sequence ID" value="XM_022789119.1"/>
</dbReference>
<dbReference type="Gene3D" id="2.30.30.140">
    <property type="match status" value="1"/>
</dbReference>
<dbReference type="SUPFAM" id="SSF54160">
    <property type="entry name" value="Chromo domain-like"/>
    <property type="match status" value="1"/>
</dbReference>
<dbReference type="InterPro" id="IPR053820">
    <property type="entry name" value="MSL3_chromo-like"/>
</dbReference>
<dbReference type="GO" id="GO:0006355">
    <property type="term" value="P:regulation of DNA-templated transcription"/>
    <property type="evidence" value="ECO:0007669"/>
    <property type="project" value="InterPro"/>
</dbReference>
<keyword evidence="5" id="KW-0805">Transcription regulation</keyword>
<dbReference type="FunFam" id="2.30.30.140:FF:000024">
    <property type="entry name" value="Mortality factor 4-like protein 1"/>
    <property type="match status" value="1"/>
</dbReference>
<dbReference type="InterPro" id="IPR008676">
    <property type="entry name" value="MRG"/>
</dbReference>
<dbReference type="InterPro" id="IPR000953">
    <property type="entry name" value="Chromo/chromo_shadow_dom"/>
</dbReference>
<evidence type="ECO:0000256" key="7">
    <source>
        <dbReference type="ARBA" id="ARBA00023172"/>
    </source>
</evidence>
<keyword evidence="6" id="KW-0804">Transcription</keyword>
<organism evidence="13 14">
    <name type="scientific">Varroa destructor</name>
    <name type="common">Honeybee mite</name>
    <dbReference type="NCBI Taxonomy" id="109461"/>
    <lineage>
        <taxon>Eukaryota</taxon>
        <taxon>Metazoa</taxon>
        <taxon>Ecdysozoa</taxon>
        <taxon>Arthropoda</taxon>
        <taxon>Chelicerata</taxon>
        <taxon>Arachnida</taxon>
        <taxon>Acari</taxon>
        <taxon>Parasitiformes</taxon>
        <taxon>Mesostigmata</taxon>
        <taxon>Gamasina</taxon>
        <taxon>Dermanyssoidea</taxon>
        <taxon>Varroidae</taxon>
        <taxon>Varroa</taxon>
    </lineage>
</organism>
<feature type="domain" description="Chromo" evidence="12">
    <location>
        <begin position="8"/>
        <end position="77"/>
    </location>
</feature>
<dbReference type="Pfam" id="PF05712">
    <property type="entry name" value="MRG"/>
    <property type="match status" value="1"/>
</dbReference>
<evidence type="ECO:0000256" key="10">
    <source>
        <dbReference type="ARBA" id="ARBA00071326"/>
    </source>
</evidence>
<dbReference type="PIRSF" id="PIRSF038133">
    <property type="entry name" value="HAT_Nua4_EAF3/MRG15"/>
    <property type="match status" value="1"/>
</dbReference>
<evidence type="ECO:0000256" key="2">
    <source>
        <dbReference type="ARBA" id="ARBA00022763"/>
    </source>
</evidence>
<evidence type="ECO:0000256" key="5">
    <source>
        <dbReference type="ARBA" id="ARBA00023015"/>
    </source>
</evidence>
<evidence type="ECO:0000256" key="6">
    <source>
        <dbReference type="ARBA" id="ARBA00023163"/>
    </source>
</evidence>
<dbReference type="PANTHER" id="PTHR10880:SF48">
    <property type="entry name" value="MORTALITY FACTOR 4 LIKE 2"/>
    <property type="match status" value="1"/>
</dbReference>
<keyword evidence="3" id="KW-0156">Chromatin regulator</keyword>
<dbReference type="FunFam" id="1.10.274.30:FF:000001">
    <property type="entry name" value="Mortality factor 4-like protein 1"/>
    <property type="match status" value="1"/>
</dbReference>
<dbReference type="GeneID" id="111243479"/>
<dbReference type="GO" id="GO:0006325">
    <property type="term" value="P:chromatin organization"/>
    <property type="evidence" value="ECO:0007669"/>
    <property type="project" value="UniProtKB-KW"/>
</dbReference>
<feature type="compositionally biased region" description="Basic and acidic residues" evidence="11">
    <location>
        <begin position="156"/>
        <end position="167"/>
    </location>
</feature>
<dbReference type="GO" id="GO:0006310">
    <property type="term" value="P:DNA recombination"/>
    <property type="evidence" value="ECO:0007669"/>
    <property type="project" value="UniProtKB-KW"/>
</dbReference>
<sequence length="349" mass="39848">MAPAPKFKFQENEKVLCFHGPLLYEAKCIKAQVKDKVNKYFVHYSGWNTKWDEWVPESRMLKVNDANLAKQADLQAAQLKARKESGKRKSSIGGAATRDERRDSATPTGKEKDSAIGRGKDSADKKERPSTTGSRKRDSTSAAREKGSSLGATSSEEPKKKKAKIDAHVETEEHYMQKVEIRIKIPDDLKNRLADDWDLVCRQRKLVKLPCEYTVDKILQEYLTQKISVKGTTSSKESAITELTGGIRDYFNSMLGKHLLYKFERPQYAQVLEEHGLDAKMSEIYGAVHLLRMFSLLGRFLAYTALDEKAVQLLLSHLHDFLRYICRNAQYCNMCEYAVALPDYHRRAM</sequence>
<dbReference type="KEGG" id="vde:111243479"/>
<dbReference type="AlphaFoldDB" id="A0A7M7J1N7"/>
<dbReference type="Pfam" id="PF22732">
    <property type="entry name" value="MSL3_chromo-like"/>
    <property type="match status" value="1"/>
</dbReference>
<dbReference type="Proteomes" id="UP000594260">
    <property type="component" value="Unplaced"/>
</dbReference>
<dbReference type="InParanoid" id="A0A7M7J1N7"/>
<protein>
    <recommendedName>
        <fullName evidence="10">Mortality factor 4-like protein 1</fullName>
    </recommendedName>
</protein>
<dbReference type="OrthoDB" id="124855at2759"/>
<dbReference type="InterPro" id="IPR038217">
    <property type="entry name" value="MRG_C_sf"/>
</dbReference>
<evidence type="ECO:0000256" key="11">
    <source>
        <dbReference type="SAM" id="MobiDB-lite"/>
    </source>
</evidence>